<evidence type="ECO:0000313" key="3">
    <source>
        <dbReference type="Proteomes" id="UP001320159"/>
    </source>
</evidence>
<organism evidence="2 3">
    <name type="scientific">Methanooceanicella nereidis</name>
    <dbReference type="NCBI Taxonomy" id="2052831"/>
    <lineage>
        <taxon>Archaea</taxon>
        <taxon>Methanobacteriati</taxon>
        <taxon>Methanobacteriota</taxon>
        <taxon>Stenosarchaea group</taxon>
        <taxon>Methanomicrobia</taxon>
        <taxon>Methanocellales</taxon>
        <taxon>Methanocellaceae</taxon>
        <taxon>Methanooceanicella</taxon>
    </lineage>
</organism>
<name>A0AAP2W6Z1_9EURY</name>
<keyword evidence="3" id="KW-1185">Reference proteome</keyword>
<reference evidence="2 3" key="1">
    <citation type="submission" date="2017-11" db="EMBL/GenBank/DDBJ databases">
        <title>Isolation and Characterization of Family Methanocellaceae Species from Potential Methane Hydrate Area Offshore Southwestern Taiwan.</title>
        <authorList>
            <person name="Zhang W.-L."/>
            <person name="Chen W.-C."/>
            <person name="Lai M.-C."/>
            <person name="Chen S.-C."/>
        </authorList>
    </citation>
    <scope>NUCLEOTIDE SEQUENCE [LARGE SCALE GENOMIC DNA]</scope>
    <source>
        <strain evidence="2 3">CWC-04</strain>
    </source>
</reference>
<sequence length="280" mass="33020">MIIGYKKDMESVIKAAIALRTNPGSTMVCGNNKRDLERELYWHRGEIVVYVDDLVKNIPFHIRSSLWKQVPGCNPSLRGLSTGSFITYALRHRKCVTNELVGLLASYYPDLFNVLSHKDEVSKKYYHMYREVFGEYHSMKGFTRFQEKGDVYYVEVYPEHLIIDMYLDWIEKKNTDRPTVVKSHRDHYLVNAKYLGYNKTIVEISPEEAGRLATVTDIPSHDSLWETFYDSQYIDNRRNKEYAKKKIPAKYAYLSPDIKNERKKIERGIQRDTLDDFFNR</sequence>
<dbReference type="Pfam" id="PF13566">
    <property type="entry name" value="DUF4130"/>
    <property type="match status" value="1"/>
</dbReference>
<dbReference type="Proteomes" id="UP001320159">
    <property type="component" value="Unassembled WGS sequence"/>
</dbReference>
<evidence type="ECO:0000259" key="1">
    <source>
        <dbReference type="Pfam" id="PF13566"/>
    </source>
</evidence>
<comment type="caution">
    <text evidence="2">The sequence shown here is derived from an EMBL/GenBank/DDBJ whole genome shotgun (WGS) entry which is preliminary data.</text>
</comment>
<dbReference type="RefSeq" id="WP_230742668.1">
    <property type="nucleotide sequence ID" value="NZ_PGCK01000011.1"/>
</dbReference>
<proteinExistence type="predicted"/>
<gene>
    <name evidence="2" type="ORF">CUJ83_12475</name>
</gene>
<evidence type="ECO:0000313" key="2">
    <source>
        <dbReference type="EMBL" id="MCD1295812.1"/>
    </source>
</evidence>
<dbReference type="EMBL" id="PGCK01000011">
    <property type="protein sequence ID" value="MCD1295812.1"/>
    <property type="molecule type" value="Genomic_DNA"/>
</dbReference>
<dbReference type="InterPro" id="IPR025404">
    <property type="entry name" value="DUF4130"/>
</dbReference>
<dbReference type="AlphaFoldDB" id="A0AAP2W6Z1"/>
<protein>
    <submittedName>
        <fullName evidence="2">DUF4130 domain-containing protein</fullName>
    </submittedName>
</protein>
<accession>A0AAP2W6Z1</accession>
<feature type="domain" description="DUF4130" evidence="1">
    <location>
        <begin position="118"/>
        <end position="251"/>
    </location>
</feature>